<reference evidence="1 2" key="1">
    <citation type="journal article" date="2007" name="Nature">
        <title>Evolution of genes and genomes on the Drosophila phylogeny.</title>
        <authorList>
            <consortium name="Drosophila 12 Genomes Consortium"/>
            <person name="Clark A.G."/>
            <person name="Eisen M.B."/>
            <person name="Smith D.R."/>
            <person name="Bergman C.M."/>
            <person name="Oliver B."/>
            <person name="Markow T.A."/>
            <person name="Kaufman T.C."/>
            <person name="Kellis M."/>
            <person name="Gelbart W."/>
            <person name="Iyer V.N."/>
            <person name="Pollard D.A."/>
            <person name="Sackton T.B."/>
            <person name="Larracuente A.M."/>
            <person name="Singh N.D."/>
            <person name="Abad J.P."/>
            <person name="Abt D.N."/>
            <person name="Adryan B."/>
            <person name="Aguade M."/>
            <person name="Akashi H."/>
            <person name="Anderson W.W."/>
            <person name="Aquadro C.F."/>
            <person name="Ardell D.H."/>
            <person name="Arguello R."/>
            <person name="Artieri C.G."/>
            <person name="Barbash D.A."/>
            <person name="Barker D."/>
            <person name="Barsanti P."/>
            <person name="Batterham P."/>
            <person name="Batzoglou S."/>
            <person name="Begun D."/>
            <person name="Bhutkar A."/>
            <person name="Blanco E."/>
            <person name="Bosak S.A."/>
            <person name="Bradley R.K."/>
            <person name="Brand A.D."/>
            <person name="Brent M.R."/>
            <person name="Brooks A.N."/>
            <person name="Brown R.H."/>
            <person name="Butlin R.K."/>
            <person name="Caggese C."/>
            <person name="Calvi B.R."/>
            <person name="Bernardo de Carvalho A."/>
            <person name="Caspi A."/>
            <person name="Castrezana S."/>
            <person name="Celniker S.E."/>
            <person name="Chang J.L."/>
            <person name="Chapple C."/>
            <person name="Chatterji S."/>
            <person name="Chinwalla A."/>
            <person name="Civetta A."/>
            <person name="Clifton S.W."/>
            <person name="Comeron J.M."/>
            <person name="Costello J.C."/>
            <person name="Coyne J.A."/>
            <person name="Daub J."/>
            <person name="David R.G."/>
            <person name="Delcher A.L."/>
            <person name="Delehaunty K."/>
            <person name="Do C.B."/>
            <person name="Ebling H."/>
            <person name="Edwards K."/>
            <person name="Eickbush T."/>
            <person name="Evans J.D."/>
            <person name="Filipski A."/>
            <person name="Findeiss S."/>
            <person name="Freyhult E."/>
            <person name="Fulton L."/>
            <person name="Fulton R."/>
            <person name="Garcia A.C."/>
            <person name="Gardiner A."/>
            <person name="Garfield D.A."/>
            <person name="Garvin B.E."/>
            <person name="Gibson G."/>
            <person name="Gilbert D."/>
            <person name="Gnerre S."/>
            <person name="Godfrey J."/>
            <person name="Good R."/>
            <person name="Gotea V."/>
            <person name="Gravely B."/>
            <person name="Greenberg A.J."/>
            <person name="Griffiths-Jones S."/>
            <person name="Gross S."/>
            <person name="Guigo R."/>
            <person name="Gustafson E.A."/>
            <person name="Haerty W."/>
            <person name="Hahn M.W."/>
            <person name="Halligan D.L."/>
            <person name="Halpern A.L."/>
            <person name="Halter G.M."/>
            <person name="Han M.V."/>
            <person name="Heger A."/>
            <person name="Hillier L."/>
            <person name="Hinrichs A.S."/>
            <person name="Holmes I."/>
            <person name="Hoskins R.A."/>
            <person name="Hubisz M.J."/>
            <person name="Hultmark D."/>
            <person name="Huntley M.A."/>
            <person name="Jaffe D.B."/>
            <person name="Jagadeeshan S."/>
            <person name="Jeck W.R."/>
            <person name="Johnson J."/>
            <person name="Jones C.D."/>
            <person name="Jordan W.C."/>
            <person name="Karpen G.H."/>
            <person name="Kataoka E."/>
            <person name="Keightley P.D."/>
            <person name="Kheradpour P."/>
            <person name="Kirkness E.F."/>
            <person name="Koerich L.B."/>
            <person name="Kristiansen K."/>
            <person name="Kudrna D."/>
            <person name="Kulathinal R.J."/>
            <person name="Kumar S."/>
            <person name="Kwok R."/>
            <person name="Lander E."/>
            <person name="Langley C.H."/>
            <person name="Lapoint R."/>
            <person name="Lazzaro B.P."/>
            <person name="Lee S.J."/>
            <person name="Levesque L."/>
            <person name="Li R."/>
            <person name="Lin C.F."/>
            <person name="Lin M.F."/>
            <person name="Lindblad-Toh K."/>
            <person name="Llopart A."/>
            <person name="Long M."/>
            <person name="Low L."/>
            <person name="Lozovsky E."/>
            <person name="Lu J."/>
            <person name="Luo M."/>
            <person name="Machado C.A."/>
            <person name="Makalowski W."/>
            <person name="Marzo M."/>
            <person name="Matsuda M."/>
            <person name="Matzkin L."/>
            <person name="McAllister B."/>
            <person name="McBride C.S."/>
            <person name="McKernan B."/>
            <person name="McKernan K."/>
            <person name="Mendez-Lago M."/>
            <person name="Minx P."/>
            <person name="Mollenhauer M.U."/>
            <person name="Montooth K."/>
            <person name="Mount S.M."/>
            <person name="Mu X."/>
            <person name="Myers E."/>
            <person name="Negre B."/>
            <person name="Newfeld S."/>
            <person name="Nielsen R."/>
            <person name="Noor M.A."/>
            <person name="O'Grady P."/>
            <person name="Pachter L."/>
            <person name="Papaceit M."/>
            <person name="Parisi M.J."/>
            <person name="Parisi M."/>
            <person name="Parts L."/>
            <person name="Pedersen J.S."/>
            <person name="Pesole G."/>
            <person name="Phillippy A.M."/>
            <person name="Ponting C.P."/>
            <person name="Pop M."/>
            <person name="Porcelli D."/>
            <person name="Powell J.R."/>
            <person name="Prohaska S."/>
            <person name="Pruitt K."/>
            <person name="Puig M."/>
            <person name="Quesneville H."/>
            <person name="Ram K.R."/>
            <person name="Rand D."/>
            <person name="Rasmussen M.D."/>
            <person name="Reed L.K."/>
            <person name="Reenan R."/>
            <person name="Reily A."/>
            <person name="Remington K.A."/>
            <person name="Rieger T.T."/>
            <person name="Ritchie M.G."/>
            <person name="Robin C."/>
            <person name="Rogers Y.H."/>
            <person name="Rohde C."/>
            <person name="Rozas J."/>
            <person name="Rubenfield M.J."/>
            <person name="Ruiz A."/>
            <person name="Russo S."/>
            <person name="Salzberg S.L."/>
            <person name="Sanchez-Gracia A."/>
            <person name="Saranga D.J."/>
            <person name="Sato H."/>
            <person name="Schaeffer S.W."/>
            <person name="Schatz M.C."/>
            <person name="Schlenke T."/>
            <person name="Schwartz R."/>
            <person name="Segarra C."/>
            <person name="Singh R.S."/>
            <person name="Sirot L."/>
            <person name="Sirota M."/>
            <person name="Sisneros N.B."/>
            <person name="Smith C.D."/>
            <person name="Smith T.F."/>
            <person name="Spieth J."/>
            <person name="Stage D.E."/>
            <person name="Stark A."/>
            <person name="Stephan W."/>
            <person name="Strausberg R.L."/>
            <person name="Strempel S."/>
            <person name="Sturgill D."/>
            <person name="Sutton G."/>
            <person name="Sutton G.G."/>
            <person name="Tao W."/>
            <person name="Teichmann S."/>
            <person name="Tobari Y.N."/>
            <person name="Tomimura Y."/>
            <person name="Tsolas J.M."/>
            <person name="Valente V.L."/>
            <person name="Venter E."/>
            <person name="Venter J.C."/>
            <person name="Vicario S."/>
            <person name="Vieira F.G."/>
            <person name="Vilella A.J."/>
            <person name="Villasante A."/>
            <person name="Walenz B."/>
            <person name="Wang J."/>
            <person name="Wasserman M."/>
            <person name="Watts T."/>
            <person name="Wilson D."/>
            <person name="Wilson R.K."/>
            <person name="Wing R.A."/>
            <person name="Wolfner M.F."/>
            <person name="Wong A."/>
            <person name="Wong G.K."/>
            <person name="Wu C.I."/>
            <person name="Wu G."/>
            <person name="Yamamoto D."/>
            <person name="Yang H.P."/>
            <person name="Yang S.P."/>
            <person name="Yorke J.A."/>
            <person name="Yoshida K."/>
            <person name="Zdobnov E."/>
            <person name="Zhang P."/>
            <person name="Zhang Y."/>
            <person name="Zimin A.V."/>
            <person name="Baldwin J."/>
            <person name="Abdouelleil A."/>
            <person name="Abdulkadir J."/>
            <person name="Abebe A."/>
            <person name="Abera B."/>
            <person name="Abreu J."/>
            <person name="Acer S.C."/>
            <person name="Aftuck L."/>
            <person name="Alexander A."/>
            <person name="An P."/>
            <person name="Anderson E."/>
            <person name="Anderson S."/>
            <person name="Arachi H."/>
            <person name="Azer M."/>
            <person name="Bachantsang P."/>
            <person name="Barry A."/>
            <person name="Bayul T."/>
            <person name="Berlin A."/>
            <person name="Bessette D."/>
            <person name="Bloom T."/>
            <person name="Blye J."/>
            <person name="Boguslavskiy L."/>
            <person name="Bonnet C."/>
            <person name="Boukhgalter B."/>
            <person name="Bourzgui I."/>
            <person name="Brown A."/>
            <person name="Cahill P."/>
            <person name="Channer S."/>
            <person name="Cheshatsang Y."/>
            <person name="Chuda L."/>
            <person name="Citroen M."/>
            <person name="Collymore A."/>
            <person name="Cooke P."/>
            <person name="Costello M."/>
            <person name="D'Aco K."/>
            <person name="Daza R."/>
            <person name="De Haan G."/>
            <person name="DeGray S."/>
            <person name="DeMaso C."/>
            <person name="Dhargay N."/>
            <person name="Dooley K."/>
            <person name="Dooley E."/>
            <person name="Doricent M."/>
            <person name="Dorje P."/>
            <person name="Dorjee K."/>
            <person name="Dupes A."/>
            <person name="Elong R."/>
            <person name="Falk J."/>
            <person name="Farina A."/>
            <person name="Faro S."/>
            <person name="Ferguson D."/>
            <person name="Fisher S."/>
            <person name="Foley C.D."/>
            <person name="Franke A."/>
            <person name="Friedrich D."/>
            <person name="Gadbois L."/>
            <person name="Gearin G."/>
            <person name="Gearin C.R."/>
            <person name="Giannoukos G."/>
            <person name="Goode T."/>
            <person name="Graham J."/>
            <person name="Grandbois E."/>
            <person name="Grewal S."/>
            <person name="Gyaltsen K."/>
            <person name="Hafez N."/>
            <person name="Hagos B."/>
            <person name="Hall J."/>
            <person name="Henson C."/>
            <person name="Hollinger A."/>
            <person name="Honan T."/>
            <person name="Huard M.D."/>
            <person name="Hughes L."/>
            <person name="Hurhula B."/>
            <person name="Husby M.E."/>
            <person name="Kamat A."/>
            <person name="Kanga B."/>
            <person name="Kashin S."/>
            <person name="Khazanovich D."/>
            <person name="Kisner P."/>
            <person name="Lance K."/>
            <person name="Lara M."/>
            <person name="Lee W."/>
            <person name="Lennon N."/>
            <person name="Letendre F."/>
            <person name="LeVine R."/>
            <person name="Lipovsky A."/>
            <person name="Liu X."/>
            <person name="Liu J."/>
            <person name="Liu S."/>
            <person name="Lokyitsang T."/>
            <person name="Lokyitsang Y."/>
            <person name="Lubonja R."/>
            <person name="Lui A."/>
            <person name="MacDonald P."/>
            <person name="Magnisalis V."/>
            <person name="Maru K."/>
            <person name="Matthews C."/>
            <person name="McCusker W."/>
            <person name="McDonough S."/>
            <person name="Mehta T."/>
            <person name="Meldrim J."/>
            <person name="Meneus L."/>
            <person name="Mihai O."/>
            <person name="Mihalev A."/>
            <person name="Mihova T."/>
            <person name="Mittelman R."/>
            <person name="Mlenga V."/>
            <person name="Montmayeur A."/>
            <person name="Mulrain L."/>
            <person name="Navidi A."/>
            <person name="Naylor J."/>
            <person name="Negash T."/>
            <person name="Nguyen T."/>
            <person name="Nguyen N."/>
            <person name="Nicol R."/>
            <person name="Norbu C."/>
            <person name="Norbu N."/>
            <person name="Novod N."/>
            <person name="O'Neill B."/>
            <person name="Osman S."/>
            <person name="Markiewicz E."/>
            <person name="Oyono O.L."/>
            <person name="Patti C."/>
            <person name="Phunkhang P."/>
            <person name="Pierre F."/>
            <person name="Priest M."/>
            <person name="Raghuraman S."/>
            <person name="Rege F."/>
            <person name="Reyes R."/>
            <person name="Rise C."/>
            <person name="Rogov P."/>
            <person name="Ross K."/>
            <person name="Ryan E."/>
            <person name="Settipalli S."/>
            <person name="Shea T."/>
            <person name="Sherpa N."/>
            <person name="Shi L."/>
            <person name="Shih D."/>
            <person name="Sparrow T."/>
            <person name="Spaulding J."/>
            <person name="Stalker J."/>
            <person name="Stange-Thomann N."/>
            <person name="Stavropoulos S."/>
            <person name="Stone C."/>
            <person name="Strader C."/>
            <person name="Tesfaye S."/>
            <person name="Thomson T."/>
            <person name="Thoulutsang Y."/>
            <person name="Thoulutsang D."/>
            <person name="Topham K."/>
            <person name="Topping I."/>
            <person name="Tsamla T."/>
            <person name="Vassiliev H."/>
            <person name="Vo A."/>
            <person name="Wangchuk T."/>
            <person name="Wangdi T."/>
            <person name="Weiand M."/>
            <person name="Wilkinson J."/>
            <person name="Wilson A."/>
            <person name="Yadav S."/>
            <person name="Young G."/>
            <person name="Yu Q."/>
            <person name="Zembek L."/>
            <person name="Zhong D."/>
            <person name="Zimmer A."/>
            <person name="Zwirko Z."/>
            <person name="Jaffe D.B."/>
            <person name="Alvarez P."/>
            <person name="Brockman W."/>
            <person name="Butler J."/>
            <person name="Chin C."/>
            <person name="Gnerre S."/>
            <person name="Grabherr M."/>
            <person name="Kleber M."/>
            <person name="Mauceli E."/>
            <person name="MacCallum I."/>
        </authorList>
    </citation>
    <scope>NUCLEOTIDE SEQUENCE [LARGE SCALE GENOMIC DNA]</scope>
    <source>
        <strain evidence="2">MSH-3 / Tucson 14011-0111.49</strain>
    </source>
</reference>
<accession>B4GU35</accession>
<dbReference type="OrthoDB" id="10263520at2759"/>
<dbReference type="eggNOG" id="KOG4446">
    <property type="taxonomic scope" value="Eukaryota"/>
</dbReference>
<name>B4GU35_DROPE</name>
<evidence type="ECO:0000313" key="1">
    <source>
        <dbReference type="EMBL" id="EDW26118.1"/>
    </source>
</evidence>
<evidence type="ECO:0000313" key="2">
    <source>
        <dbReference type="Proteomes" id="UP000008744"/>
    </source>
</evidence>
<dbReference type="EMBL" id="CH479191">
    <property type="protein sequence ID" value="EDW26118.1"/>
    <property type="molecule type" value="Genomic_DNA"/>
</dbReference>
<dbReference type="GO" id="GO:0061822">
    <property type="term" value="C:ciliary cap"/>
    <property type="evidence" value="ECO:0007669"/>
    <property type="project" value="EnsemblMetazoa"/>
</dbReference>
<sequence>MTEKCRDTKRTGIYRLSGKITDLRLDIKLRHLSEWLPVPKLDYAGAGIYQHAQRQHRSNRTEFL</sequence>
<dbReference type="GO" id="GO:0035082">
    <property type="term" value="P:axoneme assembly"/>
    <property type="evidence" value="ECO:0007669"/>
    <property type="project" value="EnsemblMetazoa"/>
</dbReference>
<proteinExistence type="predicted"/>
<gene>
    <name evidence="1" type="primary">Dper\GL25363</name>
    <name evidence="1" type="ORF">Dper_GL25363</name>
</gene>
<dbReference type="AlphaFoldDB" id="B4GU35"/>
<dbReference type="HOGENOM" id="CLU_2869949_0_0_1"/>
<dbReference type="GO" id="GO:0035869">
    <property type="term" value="C:ciliary transition zone"/>
    <property type="evidence" value="ECO:0007669"/>
    <property type="project" value="EnsemblMetazoa"/>
</dbReference>
<keyword evidence="2" id="KW-1185">Reference proteome</keyword>
<dbReference type="STRING" id="7234.B4GU35"/>
<organism evidence="2">
    <name type="scientific">Drosophila persimilis</name>
    <name type="common">Fruit fly</name>
    <dbReference type="NCBI Taxonomy" id="7234"/>
    <lineage>
        <taxon>Eukaryota</taxon>
        <taxon>Metazoa</taxon>
        <taxon>Ecdysozoa</taxon>
        <taxon>Arthropoda</taxon>
        <taxon>Hexapoda</taxon>
        <taxon>Insecta</taxon>
        <taxon>Pterygota</taxon>
        <taxon>Neoptera</taxon>
        <taxon>Endopterygota</taxon>
        <taxon>Diptera</taxon>
        <taxon>Brachycera</taxon>
        <taxon>Muscomorpha</taxon>
        <taxon>Ephydroidea</taxon>
        <taxon>Drosophilidae</taxon>
        <taxon>Drosophila</taxon>
        <taxon>Sophophora</taxon>
    </lineage>
</organism>
<dbReference type="GO" id="GO:1905515">
    <property type="term" value="P:non-motile cilium assembly"/>
    <property type="evidence" value="ECO:0007669"/>
    <property type="project" value="EnsemblMetazoa"/>
</dbReference>
<protein>
    <submittedName>
        <fullName evidence="1">GL25363</fullName>
    </submittedName>
</protein>
<dbReference type="Proteomes" id="UP000008744">
    <property type="component" value="Unassembled WGS sequence"/>
</dbReference>
<dbReference type="GO" id="GO:1905349">
    <property type="term" value="P:ciliary transition zone assembly"/>
    <property type="evidence" value="ECO:0007669"/>
    <property type="project" value="EnsemblMetazoa"/>
</dbReference>